<evidence type="ECO:0000256" key="1">
    <source>
        <dbReference type="SAM" id="MobiDB-lite"/>
    </source>
</evidence>
<name>A0A6J4U9J1_9BACT</name>
<sequence length="36" mass="3882">PNPNRNPSSARPRATRSTPPTTGNRNPRSSSFCAND</sequence>
<dbReference type="AlphaFoldDB" id="A0A6J4U9J1"/>
<feature type="compositionally biased region" description="Low complexity" evidence="1">
    <location>
        <begin position="1"/>
        <end position="22"/>
    </location>
</feature>
<dbReference type="EMBL" id="CADCWE010000130">
    <property type="protein sequence ID" value="CAA9542297.1"/>
    <property type="molecule type" value="Genomic_DNA"/>
</dbReference>
<reference evidence="2" key="1">
    <citation type="submission" date="2020-02" db="EMBL/GenBank/DDBJ databases">
        <authorList>
            <person name="Meier V. D."/>
        </authorList>
    </citation>
    <scope>NUCLEOTIDE SEQUENCE</scope>
    <source>
        <strain evidence="2">AVDCRST_MAG73</strain>
    </source>
</reference>
<evidence type="ECO:0000313" key="2">
    <source>
        <dbReference type="EMBL" id="CAA9542297.1"/>
    </source>
</evidence>
<proteinExistence type="predicted"/>
<feature type="compositionally biased region" description="Polar residues" evidence="1">
    <location>
        <begin position="23"/>
        <end position="36"/>
    </location>
</feature>
<accession>A0A6J4U9J1</accession>
<protein>
    <submittedName>
        <fullName evidence="2">Uncharacterized protein</fullName>
    </submittedName>
</protein>
<gene>
    <name evidence="2" type="ORF">AVDCRST_MAG73-2058</name>
</gene>
<feature type="non-terminal residue" evidence="2">
    <location>
        <position position="36"/>
    </location>
</feature>
<feature type="non-terminal residue" evidence="2">
    <location>
        <position position="1"/>
    </location>
</feature>
<organism evidence="2">
    <name type="scientific">uncultured Thermomicrobiales bacterium</name>
    <dbReference type="NCBI Taxonomy" id="1645740"/>
    <lineage>
        <taxon>Bacteria</taxon>
        <taxon>Pseudomonadati</taxon>
        <taxon>Thermomicrobiota</taxon>
        <taxon>Thermomicrobia</taxon>
        <taxon>Thermomicrobiales</taxon>
        <taxon>environmental samples</taxon>
    </lineage>
</organism>
<feature type="region of interest" description="Disordered" evidence="1">
    <location>
        <begin position="1"/>
        <end position="36"/>
    </location>
</feature>